<sequence>MVLLRHHLILILETLKIQLFIIVVVKYIYTRPCGWMRFALNVNKYNTETDGKTWLGHCNGPNEWLVSYHGTNDISCSSIAKEGYQLSKCTRFAYGKGIYSTPSIDIAKAYGKTFMDWDSYLLWSFF</sequence>
<proteinExistence type="predicted"/>
<feature type="transmembrane region" description="Helical" evidence="1">
    <location>
        <begin position="6"/>
        <end position="29"/>
    </location>
</feature>
<dbReference type="SUPFAM" id="SSF56399">
    <property type="entry name" value="ADP-ribosylation"/>
    <property type="match status" value="1"/>
</dbReference>
<organism evidence="2 3">
    <name type="scientific">Dictyostelium discoideum</name>
    <name type="common">Social amoeba</name>
    <dbReference type="NCBI Taxonomy" id="44689"/>
    <lineage>
        <taxon>Eukaryota</taxon>
        <taxon>Amoebozoa</taxon>
        <taxon>Evosea</taxon>
        <taxon>Eumycetozoa</taxon>
        <taxon>Dictyostelia</taxon>
        <taxon>Dictyosteliales</taxon>
        <taxon>Dictyosteliaceae</taxon>
        <taxon>Dictyostelium</taxon>
    </lineage>
</organism>
<keyword evidence="1" id="KW-0472">Membrane</keyword>
<dbReference type="EMBL" id="AAFI02000085">
    <property type="protein sequence ID" value="EAL64387.1"/>
    <property type="molecule type" value="Genomic_DNA"/>
</dbReference>
<evidence type="ECO:0008006" key="4">
    <source>
        <dbReference type="Google" id="ProtNLM"/>
    </source>
</evidence>
<gene>
    <name evidence="2" type="ORF">DDB_G0286017</name>
</gene>
<dbReference type="HOGENOM" id="CLU_1985752_0_0_1"/>
<dbReference type="PANTHER" id="PTHR36649">
    <property type="entry name" value="UBIQUITIN-LIKE DOMAIN-CONTAINING PROTEIN"/>
    <property type="match status" value="1"/>
</dbReference>
<keyword evidence="3" id="KW-1185">Reference proteome</keyword>
<dbReference type="VEuPathDB" id="AmoebaDB:DDB_G0286017"/>
<evidence type="ECO:0000256" key="1">
    <source>
        <dbReference type="SAM" id="Phobius"/>
    </source>
</evidence>
<accession>Q54ME5</accession>
<keyword evidence="1" id="KW-0812">Transmembrane</keyword>
<keyword evidence="1" id="KW-1133">Transmembrane helix</keyword>
<reference evidence="2 3" key="1">
    <citation type="journal article" date="2005" name="Nature">
        <title>The genome of the social amoeba Dictyostelium discoideum.</title>
        <authorList>
            <consortium name="The Dictyostelium discoideum Sequencing Consortium"/>
            <person name="Eichinger L."/>
            <person name="Pachebat J.A."/>
            <person name="Glockner G."/>
            <person name="Rajandream M.A."/>
            <person name="Sucgang R."/>
            <person name="Berriman M."/>
            <person name="Song J."/>
            <person name="Olsen R."/>
            <person name="Szafranski K."/>
            <person name="Xu Q."/>
            <person name="Tunggal B."/>
            <person name="Kummerfeld S."/>
            <person name="Madera M."/>
            <person name="Konfortov B.A."/>
            <person name="Rivero F."/>
            <person name="Bankier A.T."/>
            <person name="Lehmann R."/>
            <person name="Hamlin N."/>
            <person name="Davies R."/>
            <person name="Gaudet P."/>
            <person name="Fey P."/>
            <person name="Pilcher K."/>
            <person name="Chen G."/>
            <person name="Saunders D."/>
            <person name="Sodergren E."/>
            <person name="Davis P."/>
            <person name="Kerhornou A."/>
            <person name="Nie X."/>
            <person name="Hall N."/>
            <person name="Anjard C."/>
            <person name="Hemphill L."/>
            <person name="Bason N."/>
            <person name="Farbrother P."/>
            <person name="Desany B."/>
            <person name="Just E."/>
            <person name="Morio T."/>
            <person name="Rost R."/>
            <person name="Churcher C."/>
            <person name="Cooper J."/>
            <person name="Haydock S."/>
            <person name="van Driessche N."/>
            <person name="Cronin A."/>
            <person name="Goodhead I."/>
            <person name="Muzny D."/>
            <person name="Mourier T."/>
            <person name="Pain A."/>
            <person name="Lu M."/>
            <person name="Harper D."/>
            <person name="Lindsay R."/>
            <person name="Hauser H."/>
            <person name="James K."/>
            <person name="Quiles M."/>
            <person name="Madan Babu M."/>
            <person name="Saito T."/>
            <person name="Buchrieser C."/>
            <person name="Wardroper A."/>
            <person name="Felder M."/>
            <person name="Thangavelu M."/>
            <person name="Johnson D."/>
            <person name="Knights A."/>
            <person name="Loulseged H."/>
            <person name="Mungall K."/>
            <person name="Oliver K."/>
            <person name="Price C."/>
            <person name="Quail M.A."/>
            <person name="Urushihara H."/>
            <person name="Hernandez J."/>
            <person name="Rabbinowitsch E."/>
            <person name="Steffen D."/>
            <person name="Sanders M."/>
            <person name="Ma J."/>
            <person name="Kohara Y."/>
            <person name="Sharp S."/>
            <person name="Simmonds M."/>
            <person name="Spiegler S."/>
            <person name="Tivey A."/>
            <person name="Sugano S."/>
            <person name="White B."/>
            <person name="Walker D."/>
            <person name="Woodward J."/>
            <person name="Winckler T."/>
            <person name="Tanaka Y."/>
            <person name="Shaulsky G."/>
            <person name="Schleicher M."/>
            <person name="Weinstock G."/>
            <person name="Rosenthal A."/>
            <person name="Cox E.C."/>
            <person name="Chisholm R.L."/>
            <person name="Gibbs R."/>
            <person name="Loomis W.F."/>
            <person name="Platzer M."/>
            <person name="Kay R.R."/>
            <person name="Williams J."/>
            <person name="Dear P.H."/>
            <person name="Noegel A.A."/>
            <person name="Barrell B."/>
            <person name="Kuspa A."/>
        </authorList>
    </citation>
    <scope>NUCLEOTIDE SEQUENCE [LARGE SCALE GENOMIC DNA]</scope>
    <source>
        <strain evidence="2 3">AX4</strain>
    </source>
</reference>
<comment type="caution">
    <text evidence="2">The sequence shown here is derived from an EMBL/GenBank/DDBJ whole genome shotgun (WGS) entry which is preliminary data.</text>
</comment>
<dbReference type="Proteomes" id="UP000002195">
    <property type="component" value="Unassembled WGS sequence"/>
</dbReference>
<dbReference type="RefSeq" id="XP_637889.1">
    <property type="nucleotide sequence ID" value="XM_632797.1"/>
</dbReference>
<dbReference type="GlyGen" id="Q54ME5">
    <property type="glycosylation" value="1 site"/>
</dbReference>
<dbReference type="GeneID" id="8625399"/>
<dbReference type="PANTHER" id="PTHR36649:SF29">
    <property type="entry name" value="PARP CATALYTIC DOMAIN-CONTAINING PROTEIN-RELATED"/>
    <property type="match status" value="1"/>
</dbReference>
<evidence type="ECO:0000313" key="3">
    <source>
        <dbReference type="Proteomes" id="UP000002195"/>
    </source>
</evidence>
<evidence type="ECO:0000313" key="2">
    <source>
        <dbReference type="EMBL" id="EAL64387.1"/>
    </source>
</evidence>
<dbReference type="KEGG" id="ddi:DDB_G0286017"/>
<dbReference type="STRING" id="44689.Q54ME5"/>
<dbReference type="Gene3D" id="3.90.175.10">
    <property type="entry name" value="Diphtheria Toxin, domain 1"/>
    <property type="match status" value="1"/>
</dbReference>
<dbReference type="PaxDb" id="44689-DDB0186766"/>
<protein>
    <recommendedName>
        <fullName evidence="4">PARP catalytic domain-containing protein</fullName>
    </recommendedName>
</protein>
<name>Q54ME5_DICDI</name>
<dbReference type="InParanoid" id="Q54ME5"/>
<dbReference type="AlphaFoldDB" id="Q54ME5"/>